<feature type="chain" id="PRO_5035175525" description="Ricin B lectin domain-containing protein" evidence="1">
    <location>
        <begin position="31"/>
        <end position="191"/>
    </location>
</feature>
<feature type="domain" description="Ricin B lectin" evidence="2">
    <location>
        <begin position="87"/>
        <end position="148"/>
    </location>
</feature>
<feature type="signal peptide" evidence="1">
    <location>
        <begin position="1"/>
        <end position="30"/>
    </location>
</feature>
<dbReference type="RefSeq" id="WP_189170335.1">
    <property type="nucleotide sequence ID" value="NZ_BMQB01000005.1"/>
</dbReference>
<dbReference type="PROSITE" id="PS50231">
    <property type="entry name" value="RICIN_B_LECTIN"/>
    <property type="match status" value="1"/>
</dbReference>
<dbReference type="CDD" id="cd00161">
    <property type="entry name" value="beta-trefoil_Ricin-like"/>
    <property type="match status" value="1"/>
</dbReference>
<protein>
    <recommendedName>
        <fullName evidence="2">Ricin B lectin domain-containing protein</fullName>
    </recommendedName>
</protein>
<keyword evidence="1" id="KW-0732">Signal</keyword>
<dbReference type="EMBL" id="BMQB01000005">
    <property type="protein sequence ID" value="GGJ94444.1"/>
    <property type="molecule type" value="Genomic_DNA"/>
</dbReference>
<evidence type="ECO:0000259" key="2">
    <source>
        <dbReference type="Pfam" id="PF14200"/>
    </source>
</evidence>
<keyword evidence="4" id="KW-1185">Reference proteome</keyword>
<accession>A0A8J3F8U1</accession>
<dbReference type="InterPro" id="IPR035992">
    <property type="entry name" value="Ricin_B-like_lectins"/>
</dbReference>
<dbReference type="Proteomes" id="UP000649739">
    <property type="component" value="Unassembled WGS sequence"/>
</dbReference>
<sequence length="191" mass="20908">MSFIRYGRVLLGVVLPVALAIPLTATGAAAAAVPNRDIINKTSGGRLATLNDSTADGAQAITLRDPAWRYRTEVWDVEDLGEVGLSGNWLYVLRNQAANKCLQPAAANPARGANVVIKTCDGSELQKWLLKPERISSTTTGWWSYRPRTADGLALTLRRYNDGSWDTLYLDTAYPSSDRLWRTVPNDTAVD</sequence>
<dbReference type="AlphaFoldDB" id="A0A8J3F8U1"/>
<proteinExistence type="predicted"/>
<dbReference type="InterPro" id="IPR000772">
    <property type="entry name" value="Ricin_B_lectin"/>
</dbReference>
<dbReference type="Gene3D" id="2.80.10.50">
    <property type="match status" value="1"/>
</dbReference>
<evidence type="ECO:0000313" key="4">
    <source>
        <dbReference type="Proteomes" id="UP000649739"/>
    </source>
</evidence>
<dbReference type="Pfam" id="PF14200">
    <property type="entry name" value="RicinB_lectin_2"/>
    <property type="match status" value="1"/>
</dbReference>
<evidence type="ECO:0000313" key="3">
    <source>
        <dbReference type="EMBL" id="GGJ94444.1"/>
    </source>
</evidence>
<gene>
    <name evidence="3" type="ORF">GCM10010123_25390</name>
</gene>
<reference evidence="3" key="1">
    <citation type="journal article" date="2014" name="Int. J. Syst. Evol. Microbiol.">
        <title>Complete genome sequence of Corynebacterium casei LMG S-19264T (=DSM 44701T), isolated from a smear-ripened cheese.</title>
        <authorList>
            <consortium name="US DOE Joint Genome Institute (JGI-PGF)"/>
            <person name="Walter F."/>
            <person name="Albersmeier A."/>
            <person name="Kalinowski J."/>
            <person name="Ruckert C."/>
        </authorList>
    </citation>
    <scope>NUCLEOTIDE SEQUENCE</scope>
    <source>
        <strain evidence="3">JCM 3090</strain>
    </source>
</reference>
<organism evidence="3 4">
    <name type="scientific">Pilimelia anulata</name>
    <dbReference type="NCBI Taxonomy" id="53371"/>
    <lineage>
        <taxon>Bacteria</taxon>
        <taxon>Bacillati</taxon>
        <taxon>Actinomycetota</taxon>
        <taxon>Actinomycetes</taxon>
        <taxon>Micromonosporales</taxon>
        <taxon>Micromonosporaceae</taxon>
        <taxon>Pilimelia</taxon>
    </lineage>
</organism>
<evidence type="ECO:0000256" key="1">
    <source>
        <dbReference type="SAM" id="SignalP"/>
    </source>
</evidence>
<dbReference type="SUPFAM" id="SSF50370">
    <property type="entry name" value="Ricin B-like lectins"/>
    <property type="match status" value="1"/>
</dbReference>
<name>A0A8J3F8U1_9ACTN</name>
<reference evidence="3" key="2">
    <citation type="submission" date="2020-09" db="EMBL/GenBank/DDBJ databases">
        <authorList>
            <person name="Sun Q."/>
            <person name="Ohkuma M."/>
        </authorList>
    </citation>
    <scope>NUCLEOTIDE SEQUENCE</scope>
    <source>
        <strain evidence="3">JCM 3090</strain>
    </source>
</reference>
<comment type="caution">
    <text evidence="3">The sequence shown here is derived from an EMBL/GenBank/DDBJ whole genome shotgun (WGS) entry which is preliminary data.</text>
</comment>